<accession>A0A9W7KVT1</accession>
<dbReference type="AlphaFoldDB" id="A0A9W7KVT1"/>
<protein>
    <submittedName>
        <fullName evidence="1">Uncharacterized protein</fullName>
    </submittedName>
</protein>
<proteinExistence type="predicted"/>
<organism evidence="1 2">
    <name type="scientific">Triparma laevis f. longispina</name>
    <dbReference type="NCBI Taxonomy" id="1714387"/>
    <lineage>
        <taxon>Eukaryota</taxon>
        <taxon>Sar</taxon>
        <taxon>Stramenopiles</taxon>
        <taxon>Ochrophyta</taxon>
        <taxon>Bolidophyceae</taxon>
        <taxon>Parmales</taxon>
        <taxon>Triparmaceae</taxon>
        <taxon>Triparma</taxon>
    </lineage>
</organism>
<comment type="caution">
    <text evidence="1">The sequence shown here is derived from an EMBL/GenBank/DDBJ whole genome shotgun (WGS) entry which is preliminary data.</text>
</comment>
<evidence type="ECO:0000313" key="2">
    <source>
        <dbReference type="Proteomes" id="UP001165122"/>
    </source>
</evidence>
<keyword evidence="2" id="KW-1185">Reference proteome</keyword>
<sequence>MGCTNSKEGQLSGVYCHPNKFPFGPNGFDSFAGGNAQVGDLIILFGLHNKPYMNYLIGSIVSMPSLQTNNRYLIDIQFDKYNQILRNFDSTLRQQIVENLLGIQTTNLNYHWPLQAGDRARTHSLSTTSMNHKVGTVLQIQNDRSAVQLDGQARVASFKHTNLYAIRETHSDIPIATATAVAAESPVGSAFATGGVNDDDEIFITVATPV</sequence>
<name>A0A9W7KVT1_9STRA</name>
<evidence type="ECO:0000313" key="1">
    <source>
        <dbReference type="EMBL" id="GMI13369.1"/>
    </source>
</evidence>
<dbReference type="OrthoDB" id="10431570at2759"/>
<dbReference type="EMBL" id="BRXW01000190">
    <property type="protein sequence ID" value="GMI13369.1"/>
    <property type="molecule type" value="Genomic_DNA"/>
</dbReference>
<reference evidence="2" key="1">
    <citation type="journal article" date="2023" name="Commun. Biol.">
        <title>Genome analysis of Parmales, the sister group of diatoms, reveals the evolutionary specialization of diatoms from phago-mixotrophs to photoautotrophs.</title>
        <authorList>
            <person name="Ban H."/>
            <person name="Sato S."/>
            <person name="Yoshikawa S."/>
            <person name="Yamada K."/>
            <person name="Nakamura Y."/>
            <person name="Ichinomiya M."/>
            <person name="Sato N."/>
            <person name="Blanc-Mathieu R."/>
            <person name="Endo H."/>
            <person name="Kuwata A."/>
            <person name="Ogata H."/>
        </authorList>
    </citation>
    <scope>NUCLEOTIDE SEQUENCE [LARGE SCALE GENOMIC DNA]</scope>
    <source>
        <strain evidence="2">NIES 3700</strain>
    </source>
</reference>
<gene>
    <name evidence="1" type="ORF">TrLO_g7959</name>
</gene>
<dbReference type="Proteomes" id="UP001165122">
    <property type="component" value="Unassembled WGS sequence"/>
</dbReference>